<proteinExistence type="predicted"/>
<gene>
    <name evidence="2" type="ORF">PoMZ_05555</name>
</gene>
<sequence length="62" mass="6605">MSSDIISTAAGRNQPVIAARAGTVRPHLGQTFMRPRSPTTAMSHPLFVANSRPTGRETAWSG</sequence>
<accession>A0A4P7NNI6</accession>
<reference evidence="2 3" key="1">
    <citation type="journal article" date="2019" name="Mol. Biol. Evol.">
        <title>Blast fungal genomes show frequent chromosomal changes, gene gains and losses, and effector gene turnover.</title>
        <authorList>
            <person name="Gomez Luciano L.B."/>
            <person name="Jason Tsai I."/>
            <person name="Chuma I."/>
            <person name="Tosa Y."/>
            <person name="Chen Y.H."/>
            <person name="Li J.Y."/>
            <person name="Li M.Y."/>
            <person name="Jade Lu M.Y."/>
            <person name="Nakayashiki H."/>
            <person name="Li W.H."/>
        </authorList>
    </citation>
    <scope>NUCLEOTIDE SEQUENCE [LARGE SCALE GENOMIC DNA]</scope>
    <source>
        <strain evidence="2">MZ5-1-6</strain>
    </source>
</reference>
<organism evidence="2 3">
    <name type="scientific">Pyricularia oryzae</name>
    <name type="common">Rice blast fungus</name>
    <name type="synonym">Magnaporthe oryzae</name>
    <dbReference type="NCBI Taxonomy" id="318829"/>
    <lineage>
        <taxon>Eukaryota</taxon>
        <taxon>Fungi</taxon>
        <taxon>Dikarya</taxon>
        <taxon>Ascomycota</taxon>
        <taxon>Pezizomycotina</taxon>
        <taxon>Sordariomycetes</taxon>
        <taxon>Sordariomycetidae</taxon>
        <taxon>Magnaporthales</taxon>
        <taxon>Pyriculariaceae</taxon>
        <taxon>Pyricularia</taxon>
    </lineage>
</organism>
<dbReference type="AlphaFoldDB" id="A0A4P7NNI6"/>
<dbReference type="EMBL" id="CP034209">
    <property type="protein sequence ID" value="QBZ63864.1"/>
    <property type="molecule type" value="Genomic_DNA"/>
</dbReference>
<evidence type="ECO:0000256" key="1">
    <source>
        <dbReference type="SAM" id="MobiDB-lite"/>
    </source>
</evidence>
<name>A0A4P7NNI6_PYROR</name>
<protein>
    <submittedName>
        <fullName evidence="2">Uncharacterized protein</fullName>
    </submittedName>
</protein>
<feature type="region of interest" description="Disordered" evidence="1">
    <location>
        <begin position="27"/>
        <end position="62"/>
    </location>
</feature>
<evidence type="ECO:0000313" key="2">
    <source>
        <dbReference type="EMBL" id="QBZ63864.1"/>
    </source>
</evidence>
<dbReference type="Proteomes" id="UP000294847">
    <property type="component" value="Chromosome 6"/>
</dbReference>
<evidence type="ECO:0000313" key="3">
    <source>
        <dbReference type="Proteomes" id="UP000294847"/>
    </source>
</evidence>